<dbReference type="Pfam" id="PF02146">
    <property type="entry name" value="SIR2"/>
    <property type="match status" value="1"/>
</dbReference>
<feature type="domain" description="Deacetylase sirtuin-type" evidence="5">
    <location>
        <begin position="1"/>
        <end position="241"/>
    </location>
</feature>
<reference evidence="6 7" key="1">
    <citation type="submission" date="2016-01" db="EMBL/GenBank/DDBJ databases">
        <authorList>
            <person name="Oliw E.H."/>
        </authorList>
    </citation>
    <scope>NUCLEOTIDE SEQUENCE [LARGE SCALE GENOMIC DNA]</scope>
    <source>
        <strain evidence="6 7">KA00635</strain>
    </source>
</reference>
<dbReference type="GO" id="GO:0017136">
    <property type="term" value="F:histone deacetylase activity, NAD-dependent"/>
    <property type="evidence" value="ECO:0007669"/>
    <property type="project" value="TreeGrafter"/>
</dbReference>
<dbReference type="PROSITE" id="PS50305">
    <property type="entry name" value="SIRTUIN"/>
    <property type="match status" value="1"/>
</dbReference>
<dbReference type="EMBL" id="LSCQ01000026">
    <property type="protein sequence ID" value="KXB37476.1"/>
    <property type="molecule type" value="Genomic_DNA"/>
</dbReference>
<evidence type="ECO:0000256" key="1">
    <source>
        <dbReference type="ARBA" id="ARBA00012928"/>
    </source>
</evidence>
<dbReference type="STRING" id="87541.AWM71_01440"/>
<evidence type="ECO:0000256" key="4">
    <source>
        <dbReference type="PROSITE-ProRule" id="PRU00236"/>
    </source>
</evidence>
<keyword evidence="2" id="KW-0808">Transferase</keyword>
<dbReference type="PANTHER" id="PTHR11085">
    <property type="entry name" value="NAD-DEPENDENT PROTEIN DEACYLASE SIRTUIN-5, MITOCHONDRIAL-RELATED"/>
    <property type="match status" value="1"/>
</dbReference>
<dbReference type="PANTHER" id="PTHR11085:SF4">
    <property type="entry name" value="NAD-DEPENDENT PROTEIN DEACYLASE"/>
    <property type="match status" value="1"/>
</dbReference>
<dbReference type="Gene3D" id="3.30.1600.10">
    <property type="entry name" value="SIR2/SIRT2 'Small Domain"/>
    <property type="match status" value="1"/>
</dbReference>
<evidence type="ECO:0000259" key="5">
    <source>
        <dbReference type="PROSITE" id="PS50305"/>
    </source>
</evidence>
<dbReference type="SUPFAM" id="SSF52467">
    <property type="entry name" value="DHS-like NAD/FAD-binding domain"/>
    <property type="match status" value="1"/>
</dbReference>
<dbReference type="AlphaFoldDB" id="A0A109RC33"/>
<dbReference type="Proteomes" id="UP000070422">
    <property type="component" value="Unassembled WGS sequence"/>
</dbReference>
<organism evidence="6 7">
    <name type="scientific">Aerococcus christensenii</name>
    <dbReference type="NCBI Taxonomy" id="87541"/>
    <lineage>
        <taxon>Bacteria</taxon>
        <taxon>Bacillati</taxon>
        <taxon>Bacillota</taxon>
        <taxon>Bacilli</taxon>
        <taxon>Lactobacillales</taxon>
        <taxon>Aerococcaceae</taxon>
        <taxon>Aerococcus</taxon>
    </lineage>
</organism>
<dbReference type="OrthoDB" id="9800582at2"/>
<comment type="caution">
    <text evidence="6">The sequence shown here is derived from an EMBL/GenBank/DDBJ whole genome shotgun (WGS) entry which is preliminary data.</text>
</comment>
<proteinExistence type="predicted"/>
<dbReference type="PATRIC" id="fig|87541.4.peg.553"/>
<dbReference type="Gene3D" id="3.40.50.1220">
    <property type="entry name" value="TPP-binding domain"/>
    <property type="match status" value="1"/>
</dbReference>
<dbReference type="RefSeq" id="WP_060776322.1">
    <property type="nucleotide sequence ID" value="NZ_CP014159.1"/>
</dbReference>
<accession>A0A109RC33</accession>
<dbReference type="InterPro" id="IPR029035">
    <property type="entry name" value="DHS-like_NAD/FAD-binding_dom"/>
</dbReference>
<comment type="caution">
    <text evidence="4">Lacks conserved residue(s) required for the propagation of feature annotation.</text>
</comment>
<evidence type="ECO:0000256" key="3">
    <source>
        <dbReference type="ARBA" id="ARBA00023027"/>
    </source>
</evidence>
<dbReference type="EC" id="2.3.1.286" evidence="1"/>
<protein>
    <recommendedName>
        <fullName evidence="1">protein acetyllysine N-acetyltransferase</fullName>
        <ecNumber evidence="1">2.3.1.286</ecNumber>
    </recommendedName>
</protein>
<dbReference type="InterPro" id="IPR026590">
    <property type="entry name" value="Ssirtuin_cat_dom"/>
</dbReference>
<dbReference type="NCBIfam" id="NF001752">
    <property type="entry name" value="PRK00481.1-1"/>
    <property type="match status" value="1"/>
</dbReference>
<evidence type="ECO:0000313" key="7">
    <source>
        <dbReference type="Proteomes" id="UP000070422"/>
    </source>
</evidence>
<dbReference type="InterPro" id="IPR026591">
    <property type="entry name" value="Sirtuin_cat_small_dom_sf"/>
</dbReference>
<keyword evidence="3" id="KW-0520">NAD</keyword>
<dbReference type="GO" id="GO:0070403">
    <property type="term" value="F:NAD+ binding"/>
    <property type="evidence" value="ECO:0007669"/>
    <property type="project" value="InterPro"/>
</dbReference>
<dbReference type="KEGG" id="acg:AWM71_01440"/>
<dbReference type="InterPro" id="IPR050134">
    <property type="entry name" value="NAD-dep_sirtuin_deacylases"/>
</dbReference>
<evidence type="ECO:0000313" key="6">
    <source>
        <dbReference type="EMBL" id="KXB37476.1"/>
    </source>
</evidence>
<dbReference type="InterPro" id="IPR003000">
    <property type="entry name" value="Sirtuin"/>
</dbReference>
<sequence length="241" mass="27083">MDSIEQLKEMIYESDRIAFFGGAGVSTASGIPDFRSSTGIFNKPSGGKYSPEEIVSHSFFMKHPKQFFDFHFNVLVHPEAEPNFCHRYLAKLEEKGKRVAIITQNIDGLHQRAGSKKVYELHGSVWTNHCLACGEEYTYPQLKVDKEGIPRCPKDQEIVRPDVVLYEEPLNQKVIEGALRELQAADLLIVAGTSLLVQPAASLLQYYQGSYLAVINKTPIPLPRPDALVFQSSINEIFKQL</sequence>
<gene>
    <name evidence="6" type="ORF">HMPREF3187_00551</name>
</gene>
<evidence type="ECO:0000256" key="2">
    <source>
        <dbReference type="ARBA" id="ARBA00022679"/>
    </source>
</evidence>
<name>A0A109RC33_9LACT</name>